<keyword evidence="2" id="KW-0812">Transmembrane</keyword>
<name>S3C7Z0_OPHP1</name>
<keyword evidence="5" id="KW-1185">Reference proteome</keyword>
<feature type="compositionally biased region" description="Basic and acidic residues" evidence="1">
    <location>
        <begin position="497"/>
        <end position="506"/>
    </location>
</feature>
<feature type="chain" id="PRO_5004518353" evidence="3">
    <location>
        <begin position="19"/>
        <end position="862"/>
    </location>
</feature>
<keyword evidence="2" id="KW-0472">Membrane</keyword>
<gene>
    <name evidence="4" type="ORF">F503_08615</name>
</gene>
<dbReference type="EMBL" id="KE148182">
    <property type="protein sequence ID" value="EPE02303.1"/>
    <property type="molecule type" value="Genomic_DNA"/>
</dbReference>
<feature type="region of interest" description="Disordered" evidence="1">
    <location>
        <begin position="216"/>
        <end position="237"/>
    </location>
</feature>
<protein>
    <submittedName>
        <fullName evidence="4">Gpi transamidase component pig</fullName>
    </submittedName>
</protein>
<keyword evidence="2" id="KW-1133">Transmembrane helix</keyword>
<feature type="region of interest" description="Disordered" evidence="1">
    <location>
        <begin position="378"/>
        <end position="407"/>
    </location>
</feature>
<evidence type="ECO:0000256" key="1">
    <source>
        <dbReference type="SAM" id="MobiDB-lite"/>
    </source>
</evidence>
<dbReference type="AlphaFoldDB" id="S3C7Z0"/>
<feature type="compositionally biased region" description="Low complexity" evidence="1">
    <location>
        <begin position="216"/>
        <end position="236"/>
    </location>
</feature>
<dbReference type="Proteomes" id="UP000016923">
    <property type="component" value="Unassembled WGS sequence"/>
</dbReference>
<feature type="region of interest" description="Disordered" evidence="1">
    <location>
        <begin position="602"/>
        <end position="633"/>
    </location>
</feature>
<evidence type="ECO:0000256" key="2">
    <source>
        <dbReference type="SAM" id="Phobius"/>
    </source>
</evidence>
<feature type="region of interest" description="Disordered" evidence="1">
    <location>
        <begin position="280"/>
        <end position="300"/>
    </location>
</feature>
<feature type="compositionally biased region" description="Low complexity" evidence="1">
    <location>
        <begin position="280"/>
        <end position="291"/>
    </location>
</feature>
<evidence type="ECO:0000256" key="3">
    <source>
        <dbReference type="SAM" id="SignalP"/>
    </source>
</evidence>
<feature type="region of interest" description="Disordered" evidence="1">
    <location>
        <begin position="456"/>
        <end position="539"/>
    </location>
</feature>
<evidence type="ECO:0000313" key="5">
    <source>
        <dbReference type="Proteomes" id="UP000016923"/>
    </source>
</evidence>
<feature type="compositionally biased region" description="Pro residues" evidence="1">
    <location>
        <begin position="462"/>
        <end position="472"/>
    </location>
</feature>
<proteinExistence type="predicted"/>
<feature type="compositionally biased region" description="Low complexity" evidence="1">
    <location>
        <begin position="602"/>
        <end position="617"/>
    </location>
</feature>
<evidence type="ECO:0000313" key="4">
    <source>
        <dbReference type="EMBL" id="EPE02303.1"/>
    </source>
</evidence>
<sequence>MTLLSRLCLLLTFSPAIANGLGTSLFVPRAAAGNGCLSDKYTSCGGNLPSDFCCAAGSTCVVTYGTSSSENTTAICCPTGTDCTVIAPITCSIQMLNVTAYPGSPVLTTELDTDLTTCASKCCPPGYVCNQNTCVQVSKKVVSADSVSTRVGGSSAVPSMFITASTASESASATLPTAKGTSTKGTTTTSKVVAKTTLSSSTKASIATSATSSSVAAGPASVATPTPTSEPSPDTTKLSKSAVVGLSIALVASAILLAMLALCYRRRLLQGWRRFKSSFSSSRSTRSSSSSVKYMTTDNAPPLQRPAPTWAIPLSADWWWEPVKRQWPWVKPPWQSPRPSSAGWPKSHASSTTFTTPLSCVSLPISRFNTHHDPETGIVTSPPSRSAAGFSTAPGPNSPKKAKKTKNNIRNRLSSGFYRIKSLPPIPQIPSTLFLSSNFASAPAHAEMTAANSVHGLNSQPFPLPRESPPMMPQEVEGSPVPTVPKTPQSSHTHSTLSEHELERVHNTPLLPVPVQPRSPPKPSPWPRPLRLSRQPSDNSYTPVIHATAHGRSVSNTPSFRQRLGVGEHDAYHQQQPRQRISQLPPVQLQPLPQALQTLPSQASALPASPASAIPESTRNRLYQPPRRSASPIELPATPVTARMLGASIPPLGRQQYAETNAPINAFGIISGGGEDELRPRPVHRQRPDEYHRHTSYIPRGHNFAPAYGDPQPVCPYPRARDSLGAPPAPPILMQPQAQSLPSLMTGAPTAPPHIPIGSAAQPRFRSTSSPLSMVIHQQKMQQQACQRSQSPMSAIVETPMTYHSVQSLQSPTTPLIEEAQVQRLPRMTQARMMQQYQQPSIVVVVRPPSGETVPGSARNSS</sequence>
<reference evidence="4 5" key="1">
    <citation type="journal article" date="2013" name="BMC Genomics">
        <title>The genome and transcriptome of the pine saprophyte Ophiostoma piceae, and a comparison with the bark beetle-associated pine pathogen Grosmannia clavigera.</title>
        <authorList>
            <person name="Haridas S."/>
            <person name="Wang Y."/>
            <person name="Lim L."/>
            <person name="Massoumi Alamouti S."/>
            <person name="Jackman S."/>
            <person name="Docking R."/>
            <person name="Robertson G."/>
            <person name="Birol I."/>
            <person name="Bohlmann J."/>
            <person name="Breuil C."/>
        </authorList>
    </citation>
    <scope>NUCLEOTIDE SEQUENCE [LARGE SCALE GENOMIC DNA]</scope>
    <source>
        <strain evidence="4 5">UAMH 11346</strain>
    </source>
</reference>
<accession>S3C7Z0</accession>
<feature type="transmembrane region" description="Helical" evidence="2">
    <location>
        <begin position="242"/>
        <end position="264"/>
    </location>
</feature>
<feature type="signal peptide" evidence="3">
    <location>
        <begin position="1"/>
        <end position="18"/>
    </location>
</feature>
<keyword evidence="3" id="KW-0732">Signal</keyword>
<dbReference type="VEuPathDB" id="FungiDB:F503_08615"/>
<organism evidence="4 5">
    <name type="scientific">Ophiostoma piceae (strain UAMH 11346)</name>
    <name type="common">Sap stain fungus</name>
    <dbReference type="NCBI Taxonomy" id="1262450"/>
    <lineage>
        <taxon>Eukaryota</taxon>
        <taxon>Fungi</taxon>
        <taxon>Dikarya</taxon>
        <taxon>Ascomycota</taxon>
        <taxon>Pezizomycotina</taxon>
        <taxon>Sordariomycetes</taxon>
        <taxon>Sordariomycetidae</taxon>
        <taxon>Ophiostomatales</taxon>
        <taxon>Ophiostomataceae</taxon>
        <taxon>Ophiostoma</taxon>
    </lineage>
</organism>
<dbReference type="OrthoDB" id="5338512at2759"/>
<dbReference type="HOGENOM" id="CLU_332062_0_0_1"/>
<feature type="compositionally biased region" description="Pro residues" evidence="1">
    <location>
        <begin position="511"/>
        <end position="528"/>
    </location>
</feature>